<keyword evidence="4" id="KW-0067">ATP-binding</keyword>
<dbReference type="PANTHER" id="PTHR10196:SF57">
    <property type="entry name" value="XYLULOSE KINASE"/>
    <property type="match status" value="1"/>
</dbReference>
<organism evidence="6 7">
    <name type="scientific">Cardiosporidium cionae</name>
    <dbReference type="NCBI Taxonomy" id="476202"/>
    <lineage>
        <taxon>Eukaryota</taxon>
        <taxon>Sar</taxon>
        <taxon>Alveolata</taxon>
        <taxon>Apicomplexa</taxon>
        <taxon>Aconoidasida</taxon>
        <taxon>Nephromycida</taxon>
        <taxon>Cardiosporidium</taxon>
    </lineage>
</organism>
<feature type="domain" description="Carbohydrate kinase FGGY C-terminal" evidence="5">
    <location>
        <begin position="437"/>
        <end position="639"/>
    </location>
</feature>
<dbReference type="PANTHER" id="PTHR10196">
    <property type="entry name" value="SUGAR KINASE"/>
    <property type="match status" value="1"/>
</dbReference>
<dbReference type="SUPFAM" id="SSF53067">
    <property type="entry name" value="Actin-like ATPase domain"/>
    <property type="match status" value="2"/>
</dbReference>
<accession>A0ABQ7JDG1</accession>
<reference evidence="6 7" key="1">
    <citation type="journal article" date="2020" name="bioRxiv">
        <title>Metabolic contributions of an alphaproteobacterial endosymbiont in the apicomplexan Cardiosporidium cionae.</title>
        <authorList>
            <person name="Hunter E.S."/>
            <person name="Paight C.J."/>
            <person name="Lane C.E."/>
        </authorList>
    </citation>
    <scope>NUCLEOTIDE SEQUENCE [LARGE SCALE GENOMIC DNA]</scope>
    <source>
        <strain evidence="6">ESH_2018</strain>
    </source>
</reference>
<comment type="similarity">
    <text evidence="1 4">Belongs to the FGGY kinase family.</text>
</comment>
<protein>
    <recommendedName>
        <fullName evidence="4">Xylulose kinase</fullName>
        <ecNumber evidence="4">2.7.1.17</ecNumber>
    </recommendedName>
</protein>
<dbReference type="Pfam" id="PF02782">
    <property type="entry name" value="FGGY_C"/>
    <property type="match status" value="1"/>
</dbReference>
<keyword evidence="4" id="KW-0859">Xylose metabolism</keyword>
<dbReference type="InterPro" id="IPR018485">
    <property type="entry name" value="FGGY_C"/>
</dbReference>
<keyword evidence="7" id="KW-1185">Reference proteome</keyword>
<gene>
    <name evidence="6" type="ORF">IE077_001228</name>
</gene>
<dbReference type="CDD" id="cd07776">
    <property type="entry name" value="ASKHA_NBD_FGGY_SpXK-like"/>
    <property type="match status" value="1"/>
</dbReference>
<keyword evidence="2 4" id="KW-0808">Transferase</keyword>
<name>A0ABQ7JDG1_9APIC</name>
<keyword evidence="4" id="KW-0547">Nucleotide-binding</keyword>
<dbReference type="EMBL" id="JADAQX010000098">
    <property type="protein sequence ID" value="KAF8822011.1"/>
    <property type="molecule type" value="Genomic_DNA"/>
</dbReference>
<comment type="caution">
    <text evidence="6">The sequence shown here is derived from an EMBL/GenBank/DDBJ whole genome shotgun (WGS) entry which is preliminary data.</text>
</comment>
<evidence type="ECO:0000259" key="5">
    <source>
        <dbReference type="Pfam" id="PF02782"/>
    </source>
</evidence>
<dbReference type="InterPro" id="IPR043129">
    <property type="entry name" value="ATPase_NBD"/>
</dbReference>
<dbReference type="EC" id="2.7.1.17" evidence="4"/>
<dbReference type="Proteomes" id="UP000823046">
    <property type="component" value="Unassembled WGS sequence"/>
</dbReference>
<keyword evidence="4" id="KW-0119">Carbohydrate metabolism</keyword>
<evidence type="ECO:0000313" key="6">
    <source>
        <dbReference type="EMBL" id="KAF8822011.1"/>
    </source>
</evidence>
<comment type="catalytic activity">
    <reaction evidence="4">
        <text>D-xylulose + ATP = D-xylulose 5-phosphate + ADP + H(+)</text>
        <dbReference type="Rhea" id="RHEA:10964"/>
        <dbReference type="ChEBI" id="CHEBI:15378"/>
        <dbReference type="ChEBI" id="CHEBI:17140"/>
        <dbReference type="ChEBI" id="CHEBI:30616"/>
        <dbReference type="ChEBI" id="CHEBI:57737"/>
        <dbReference type="ChEBI" id="CHEBI:456216"/>
        <dbReference type="EC" id="2.7.1.17"/>
    </reaction>
</comment>
<proteinExistence type="inferred from homology"/>
<dbReference type="InterPro" id="IPR042024">
    <property type="entry name" value="D-XK_euk"/>
</dbReference>
<evidence type="ECO:0000256" key="1">
    <source>
        <dbReference type="ARBA" id="ARBA00009156"/>
    </source>
</evidence>
<keyword evidence="3 4" id="KW-0418">Kinase</keyword>
<evidence type="ECO:0000256" key="2">
    <source>
        <dbReference type="ARBA" id="ARBA00022679"/>
    </source>
</evidence>
<evidence type="ECO:0000313" key="7">
    <source>
        <dbReference type="Proteomes" id="UP000823046"/>
    </source>
</evidence>
<dbReference type="Gene3D" id="3.30.420.40">
    <property type="match status" value="2"/>
</dbReference>
<sequence length="695" mass="76733">MNSVDTQFYVGFDLSTQSIKVCILSAPPLFKLLALHKIEFDEISALSSRKYGTTDGIHRGRPIAVNSLLLNQTEAREENAGANVEFGDERVTQPVLMFIECMFLVLQKLYHEGWDLSKVAAISGSAQQHGSIYWTPLASTLLDAVINQSKDYSSAHLSEKDGTRAGPSDSISTEIFDLSQLQNNLDARNFTLTQPNLLNASNNEACAYKDVENIVKDGVDPVGSLVSALKPAFTILDVPIWMDTSTSKECIDMEATLGGAYKICELTGSRCYERFTGPHIHQIVLKRPNVHRYCSRVTLISNFAATLLSGVFTPTDCGDGSGMNIMNIHTKFLEDSVMRYYAKVVLQNRSHFNVLADSTNASGSDASLFNEENVTTEVSKIITLLGGNPILSSSVIGNIGKYWQDSFKFSPSCQIVSWSGDNLCSAVGLGLLQDGDMMISLGTSDTLLTAVSKPKLAINGHYFAHPIIKDGYLFMLCYTNGALNRKFVRDKYTNSKTWEEFSRCVEETPVGCNDHMGFYMTTNECTPPISNAFGGEKKIKLCDGNAYCEVASSEDMFASVKTNCRAILEQRALSMRSHLESFYPSLFDSNVERGKLIITGGGSQNAAFRQIFADVFQRQIICMDTAEAAVVGAAYRAFHGVATDKAKALTEIMSSVEARYLVHEKPRKQYASSYDKLCAFYAKWEKELTVKYGRF</sequence>
<evidence type="ECO:0000256" key="3">
    <source>
        <dbReference type="ARBA" id="ARBA00022777"/>
    </source>
</evidence>
<evidence type="ECO:0000256" key="4">
    <source>
        <dbReference type="RuleBase" id="RU367058"/>
    </source>
</evidence>